<dbReference type="EMBL" id="OCND01000012">
    <property type="protein sequence ID" value="SOD57211.1"/>
    <property type="molecule type" value="Genomic_DNA"/>
</dbReference>
<dbReference type="InterPro" id="IPR002645">
    <property type="entry name" value="STAS_dom"/>
</dbReference>
<dbReference type="InterPro" id="IPR052746">
    <property type="entry name" value="MlaB_ABC_Transporter"/>
</dbReference>
<feature type="domain" description="STAS" evidence="1">
    <location>
        <begin position="19"/>
        <end position="103"/>
    </location>
</feature>
<dbReference type="InterPro" id="IPR058548">
    <property type="entry name" value="MlaB-like_STAS"/>
</dbReference>
<dbReference type="Pfam" id="PF13466">
    <property type="entry name" value="STAS_2"/>
    <property type="match status" value="1"/>
</dbReference>
<keyword evidence="3" id="KW-1185">Reference proteome</keyword>
<evidence type="ECO:0000313" key="3">
    <source>
        <dbReference type="Proteomes" id="UP000219374"/>
    </source>
</evidence>
<dbReference type="OrthoDB" id="5687860at2"/>
<dbReference type="PROSITE" id="PS50801">
    <property type="entry name" value="STAS"/>
    <property type="match status" value="1"/>
</dbReference>
<dbReference type="PANTHER" id="PTHR35849">
    <property type="entry name" value="BLR2341 PROTEIN"/>
    <property type="match status" value="1"/>
</dbReference>
<dbReference type="SUPFAM" id="SSF52091">
    <property type="entry name" value="SpoIIaa-like"/>
    <property type="match status" value="1"/>
</dbReference>
<evidence type="ECO:0000259" key="1">
    <source>
        <dbReference type="PROSITE" id="PS50801"/>
    </source>
</evidence>
<organism evidence="2 3">
    <name type="scientific">Pseudoxanthomonas wuyuanensis</name>
    <dbReference type="NCBI Taxonomy" id="1073196"/>
    <lineage>
        <taxon>Bacteria</taxon>
        <taxon>Pseudomonadati</taxon>
        <taxon>Pseudomonadota</taxon>
        <taxon>Gammaproteobacteria</taxon>
        <taxon>Lysobacterales</taxon>
        <taxon>Lysobacteraceae</taxon>
        <taxon>Pseudoxanthomonas</taxon>
    </lineage>
</organism>
<protein>
    <submittedName>
        <fullName evidence="2">Phospholipid transport system transporter-binding protein</fullName>
    </submittedName>
</protein>
<accession>A0A286DF40</accession>
<evidence type="ECO:0000313" key="2">
    <source>
        <dbReference type="EMBL" id="SOD57211.1"/>
    </source>
</evidence>
<dbReference type="AlphaFoldDB" id="A0A286DF40"/>
<dbReference type="InterPro" id="IPR036513">
    <property type="entry name" value="STAS_dom_sf"/>
</dbReference>
<sequence>MPPVAAATESALRREDGALVFSGALDRAAAAALWPQASSALSGVQRIVLTKVTTVDSAGLALLAELAARLRATGTSVRIEGEPSGLAELRTAYRLAPDLDYPA</sequence>
<dbReference type="Gene3D" id="3.30.750.24">
    <property type="entry name" value="STAS domain"/>
    <property type="match status" value="1"/>
</dbReference>
<dbReference type="Proteomes" id="UP000219374">
    <property type="component" value="Unassembled WGS sequence"/>
</dbReference>
<dbReference type="PANTHER" id="PTHR35849:SF1">
    <property type="entry name" value="INTERMEMBRANE PHOSPHOLIPID TRANSPORT SYSTEM BINDING PROTEIN MLAB"/>
    <property type="match status" value="1"/>
</dbReference>
<name>A0A286DF40_9GAMM</name>
<reference evidence="2 3" key="1">
    <citation type="submission" date="2017-09" db="EMBL/GenBank/DDBJ databases">
        <authorList>
            <person name="Ehlers B."/>
            <person name="Leendertz F.H."/>
        </authorList>
    </citation>
    <scope>NUCLEOTIDE SEQUENCE [LARGE SCALE GENOMIC DNA]</scope>
    <source>
        <strain evidence="2 3">CGMCC 1.10978</strain>
    </source>
</reference>
<proteinExistence type="predicted"/>
<gene>
    <name evidence="2" type="ORF">SAMN06296416_11276</name>
</gene>